<dbReference type="InterPro" id="IPR015943">
    <property type="entry name" value="WD40/YVTN_repeat-like_dom_sf"/>
</dbReference>
<protein>
    <recommendedName>
        <fullName evidence="4">Two component regulator propeller</fullName>
    </recommendedName>
</protein>
<accession>A0A7G1HXT1</accession>
<proteinExistence type="predicted"/>
<dbReference type="KEGG" id="copr:Cop2CBH44_28780"/>
<dbReference type="Proteomes" id="UP000594042">
    <property type="component" value="Chromosome"/>
</dbReference>
<dbReference type="InterPro" id="IPR011110">
    <property type="entry name" value="Reg_prop"/>
</dbReference>
<evidence type="ECO:0000256" key="1">
    <source>
        <dbReference type="SAM" id="SignalP"/>
    </source>
</evidence>
<dbReference type="EMBL" id="AP023322">
    <property type="protein sequence ID" value="BCI64525.1"/>
    <property type="molecule type" value="Genomic_DNA"/>
</dbReference>
<dbReference type="RefSeq" id="WP_200755091.1">
    <property type="nucleotide sequence ID" value="NZ_AP023322.1"/>
</dbReference>
<dbReference type="SUPFAM" id="SSF63829">
    <property type="entry name" value="Calcium-dependent phosphotriesterase"/>
    <property type="match status" value="1"/>
</dbReference>
<gene>
    <name evidence="2" type="ORF">Cop2CBH44_28780</name>
</gene>
<dbReference type="Gene3D" id="2.130.10.10">
    <property type="entry name" value="YVTN repeat-like/Quinoprotein amine dehydrogenase"/>
    <property type="match status" value="2"/>
</dbReference>
<reference evidence="3" key="1">
    <citation type="submission" date="2020-07" db="EMBL/GenBank/DDBJ databases">
        <title>Complete genome sequencing of Coprobacter sp. strain 2CBH44.</title>
        <authorList>
            <person name="Sakamoto M."/>
            <person name="Murakami T."/>
            <person name="Mori H."/>
        </authorList>
    </citation>
    <scope>NUCLEOTIDE SEQUENCE [LARGE SCALE GENOMIC DNA]</scope>
    <source>
        <strain evidence="3">2CBH44</strain>
    </source>
</reference>
<feature type="signal peptide" evidence="1">
    <location>
        <begin position="1"/>
        <end position="24"/>
    </location>
</feature>
<dbReference type="Pfam" id="PF07494">
    <property type="entry name" value="Reg_prop"/>
    <property type="match status" value="1"/>
</dbReference>
<dbReference type="AlphaFoldDB" id="A0A7G1HXT1"/>
<feature type="chain" id="PRO_5028922510" description="Two component regulator propeller" evidence="1">
    <location>
        <begin position="25"/>
        <end position="350"/>
    </location>
</feature>
<sequence length="350" mass="40133">MKRKRILQLLITLISMHFSTYLSSQSIIVDDLLDDGEYLWISSSTGLIKYQKQNTATILYTEQDNGIPPVLTNLSKDEEGNIWGISPFHGIIKFNGKQCSFYNKDNSELRDNTVCNHLYIEKNGNIWAGLIGGTDLVQFDGTIWKRYNLTSTYIYAFLNTIYIDKDQTLWLGGFCEEKDVKDTWSLAKLPLSNITKGITPVNISSIGIKDIEIDKQGIFWIICENSFSLESYNPVNEESHIFKLPESDYPDVDSNNQIIPFSDIIIDKYNNKWLCTYKKIYKYDGSNFITYTHNKIDGSVHCLSSDSNGDIWIGTDSGLFKYIAAQDKIEPVELNINKNQFIIINKKHQM</sequence>
<evidence type="ECO:0008006" key="4">
    <source>
        <dbReference type="Google" id="ProtNLM"/>
    </source>
</evidence>
<organism evidence="2 3">
    <name type="scientific">Coprobacter secundus subsp. similis</name>
    <dbReference type="NCBI Taxonomy" id="2751153"/>
    <lineage>
        <taxon>Bacteria</taxon>
        <taxon>Pseudomonadati</taxon>
        <taxon>Bacteroidota</taxon>
        <taxon>Bacteroidia</taxon>
        <taxon>Bacteroidales</taxon>
        <taxon>Barnesiellaceae</taxon>
        <taxon>Coprobacter</taxon>
    </lineage>
</organism>
<evidence type="ECO:0000313" key="2">
    <source>
        <dbReference type="EMBL" id="BCI64525.1"/>
    </source>
</evidence>
<keyword evidence="1" id="KW-0732">Signal</keyword>
<name>A0A7G1HXT1_9BACT</name>
<keyword evidence="3" id="KW-1185">Reference proteome</keyword>
<evidence type="ECO:0000313" key="3">
    <source>
        <dbReference type="Proteomes" id="UP000594042"/>
    </source>
</evidence>